<dbReference type="GO" id="GO:0005737">
    <property type="term" value="C:cytoplasm"/>
    <property type="evidence" value="ECO:0007669"/>
    <property type="project" value="TreeGrafter"/>
</dbReference>
<evidence type="ECO:0000313" key="2">
    <source>
        <dbReference type="Proteomes" id="UP000294813"/>
    </source>
</evidence>
<comment type="caution">
    <text evidence="1">The sequence shown here is derived from an EMBL/GenBank/DDBJ whole genome shotgun (WGS) entry which is preliminary data.</text>
</comment>
<dbReference type="PANTHER" id="PTHR48100:SF1">
    <property type="entry name" value="HISTIDINE PHOSPHATASE FAMILY PROTEIN-RELATED"/>
    <property type="match status" value="1"/>
</dbReference>
<dbReference type="EMBL" id="SLXT01000019">
    <property type="protein sequence ID" value="TCP62689.1"/>
    <property type="molecule type" value="Genomic_DNA"/>
</dbReference>
<dbReference type="Proteomes" id="UP000294813">
    <property type="component" value="Unassembled WGS sequence"/>
</dbReference>
<dbReference type="CDD" id="cd07067">
    <property type="entry name" value="HP_PGM_like"/>
    <property type="match status" value="1"/>
</dbReference>
<reference evidence="1 2" key="1">
    <citation type="submission" date="2019-03" db="EMBL/GenBank/DDBJ databases">
        <title>Genomic Encyclopedia of Type Strains, Phase IV (KMG-IV): sequencing the most valuable type-strain genomes for metagenomic binning, comparative biology and taxonomic classification.</title>
        <authorList>
            <person name="Goeker M."/>
        </authorList>
    </citation>
    <scope>NUCLEOTIDE SEQUENCE [LARGE SCALE GENOMIC DNA]</scope>
    <source>
        <strain evidence="1 2">DSM 11170</strain>
    </source>
</reference>
<proteinExistence type="predicted"/>
<dbReference type="InterPro" id="IPR029033">
    <property type="entry name" value="His_PPase_superfam"/>
</dbReference>
<dbReference type="AlphaFoldDB" id="A0A4R2RJJ5"/>
<protein>
    <submittedName>
        <fullName evidence="1">Broad specificity phosphatase PhoE</fullName>
    </submittedName>
</protein>
<name>A0A4R2RJJ5_9FIRM</name>
<dbReference type="Pfam" id="PF00300">
    <property type="entry name" value="His_Phos_1"/>
    <property type="match status" value="1"/>
</dbReference>
<dbReference type="SUPFAM" id="SSF53254">
    <property type="entry name" value="Phosphoglycerate mutase-like"/>
    <property type="match status" value="1"/>
</dbReference>
<dbReference type="InterPro" id="IPR013078">
    <property type="entry name" value="His_Pase_superF_clade-1"/>
</dbReference>
<organism evidence="1 2">
    <name type="scientific">Heliophilum fasciatum</name>
    <dbReference type="NCBI Taxonomy" id="35700"/>
    <lineage>
        <taxon>Bacteria</taxon>
        <taxon>Bacillati</taxon>
        <taxon>Bacillota</taxon>
        <taxon>Clostridia</taxon>
        <taxon>Eubacteriales</taxon>
        <taxon>Heliobacteriaceae</taxon>
        <taxon>Heliophilum</taxon>
    </lineage>
</organism>
<gene>
    <name evidence="1" type="ORF">EDD73_11937</name>
</gene>
<dbReference type="PANTHER" id="PTHR48100">
    <property type="entry name" value="BROAD-SPECIFICITY PHOSPHATASE YOR283W-RELATED"/>
    <property type="match status" value="1"/>
</dbReference>
<accession>A0A4R2RJJ5</accession>
<dbReference type="SMART" id="SM00855">
    <property type="entry name" value="PGAM"/>
    <property type="match status" value="1"/>
</dbReference>
<keyword evidence="2" id="KW-1185">Reference proteome</keyword>
<sequence>MPANSFIIGGVIFATLRLMKLQILFIRHGQTDENIIPLYRRYTIDEFNAMIKASPTEMSINQTGEKQIRMLAEQLRPLGVRQIITSPFRRTRESSAILAEVWGAETIVHDDLGELVLARAPWSGGRRRRFYGLLCAMTIWRHAWPWTKEEETVYQAWRRSKRVWHDLIAHGRRHDPLPIVVVSHLGFLRILLLWLQWTPGCRIVKRDLRNGGLSIVHVDRAVYRDE</sequence>
<dbReference type="InterPro" id="IPR050275">
    <property type="entry name" value="PGM_Phosphatase"/>
</dbReference>
<dbReference type="Gene3D" id="3.40.50.1240">
    <property type="entry name" value="Phosphoglycerate mutase-like"/>
    <property type="match status" value="1"/>
</dbReference>
<dbReference type="GO" id="GO:0016791">
    <property type="term" value="F:phosphatase activity"/>
    <property type="evidence" value="ECO:0007669"/>
    <property type="project" value="TreeGrafter"/>
</dbReference>
<evidence type="ECO:0000313" key="1">
    <source>
        <dbReference type="EMBL" id="TCP62689.1"/>
    </source>
</evidence>